<accession>A0ABZ3F1L0</accession>
<evidence type="ECO:0000313" key="3">
    <source>
        <dbReference type="Proteomes" id="UP001451571"/>
    </source>
</evidence>
<dbReference type="PANTHER" id="PTHR33303">
    <property type="entry name" value="CYTOPLASMIC PROTEIN-RELATED"/>
    <property type="match status" value="1"/>
</dbReference>
<evidence type="ECO:0000259" key="1">
    <source>
        <dbReference type="Pfam" id="PF13380"/>
    </source>
</evidence>
<dbReference type="InterPro" id="IPR036291">
    <property type="entry name" value="NAD(P)-bd_dom_sf"/>
</dbReference>
<sequence length="128" mass="14532">MDLKEIMQENVFAVVGDTINEEKYAYKIKNSLIERGYKVYAVGKELASINEITDDIDIIDLCINPVKGLQLMKECNKQYKCIVIQPGAESAELLEYLDQNKIPYIQGCLLVGLRLYPKAERKTAGNEQ</sequence>
<name>A0ABZ3F1L0_9FIRM</name>
<dbReference type="InterPro" id="IPR003781">
    <property type="entry name" value="CoA-bd"/>
</dbReference>
<gene>
    <name evidence="2" type="ORF">V6984_07160</name>
</gene>
<dbReference type="PANTHER" id="PTHR33303:SF2">
    <property type="entry name" value="COA-BINDING DOMAIN-CONTAINING PROTEIN"/>
    <property type="match status" value="1"/>
</dbReference>
<dbReference type="Gene3D" id="3.40.50.720">
    <property type="entry name" value="NAD(P)-binding Rossmann-like Domain"/>
    <property type="match status" value="1"/>
</dbReference>
<proteinExistence type="predicted"/>
<feature type="domain" description="CoA-binding" evidence="1">
    <location>
        <begin position="12"/>
        <end position="111"/>
    </location>
</feature>
<evidence type="ECO:0000313" key="2">
    <source>
        <dbReference type="EMBL" id="XAH75530.1"/>
    </source>
</evidence>
<dbReference type="RefSeq" id="WP_342759096.1">
    <property type="nucleotide sequence ID" value="NZ_CP146256.1"/>
</dbReference>
<dbReference type="Pfam" id="PF13380">
    <property type="entry name" value="CoA_binding_2"/>
    <property type="match status" value="1"/>
</dbReference>
<protein>
    <submittedName>
        <fullName evidence="2">CoA-binding protein</fullName>
    </submittedName>
</protein>
<organism evidence="2 3">
    <name type="scientific">Kineothrix sedimenti</name>
    <dbReference type="NCBI Taxonomy" id="3123317"/>
    <lineage>
        <taxon>Bacteria</taxon>
        <taxon>Bacillati</taxon>
        <taxon>Bacillota</taxon>
        <taxon>Clostridia</taxon>
        <taxon>Lachnospirales</taxon>
        <taxon>Lachnospiraceae</taxon>
        <taxon>Kineothrix</taxon>
    </lineage>
</organism>
<keyword evidence="3" id="KW-1185">Reference proteome</keyword>
<dbReference type="Proteomes" id="UP001451571">
    <property type="component" value="Chromosome"/>
</dbReference>
<dbReference type="EMBL" id="CP146256">
    <property type="protein sequence ID" value="XAH75530.1"/>
    <property type="molecule type" value="Genomic_DNA"/>
</dbReference>
<reference evidence="2 3" key="1">
    <citation type="submission" date="2024-02" db="EMBL/GenBank/DDBJ databases">
        <title>Bacterial strain from lacustrine sediment.</title>
        <authorList>
            <person name="Petit C."/>
            <person name="Fadhlaoui K."/>
        </authorList>
    </citation>
    <scope>NUCLEOTIDE SEQUENCE [LARGE SCALE GENOMIC DNA]</scope>
    <source>
        <strain evidence="2 3">IPX-CK</strain>
    </source>
</reference>
<dbReference type="SUPFAM" id="SSF51735">
    <property type="entry name" value="NAD(P)-binding Rossmann-fold domains"/>
    <property type="match status" value="1"/>
</dbReference>